<keyword evidence="2" id="KW-1133">Transmembrane helix</keyword>
<dbReference type="eggNOG" id="ENOG502SSA6">
    <property type="taxonomic scope" value="Eukaryota"/>
</dbReference>
<comment type="caution">
    <text evidence="3">The sequence shown here is derived from an EMBL/GenBank/DDBJ whole genome shotgun (WGS) entry which is preliminary data.</text>
</comment>
<organism evidence="3 4">
    <name type="scientific">Thalassiosira oceanica</name>
    <name type="common">Marine diatom</name>
    <dbReference type="NCBI Taxonomy" id="159749"/>
    <lineage>
        <taxon>Eukaryota</taxon>
        <taxon>Sar</taxon>
        <taxon>Stramenopiles</taxon>
        <taxon>Ochrophyta</taxon>
        <taxon>Bacillariophyta</taxon>
        <taxon>Coscinodiscophyceae</taxon>
        <taxon>Thalassiosirophycidae</taxon>
        <taxon>Thalassiosirales</taxon>
        <taxon>Thalassiosiraceae</taxon>
        <taxon>Thalassiosira</taxon>
    </lineage>
</organism>
<evidence type="ECO:0000313" key="4">
    <source>
        <dbReference type="Proteomes" id="UP000266841"/>
    </source>
</evidence>
<dbReference type="EMBL" id="AGNL01004191">
    <property type="protein sequence ID" value="EJK73818.1"/>
    <property type="molecule type" value="Genomic_DNA"/>
</dbReference>
<dbReference type="OMA" id="QENCELY"/>
<sequence length="654" mass="75255">MEKGTFVPPGSSIERELQNGNDYAYKSDMTDDYFSQNGMSNSQFSFNPSQYSLSYHRCANVKQYSDTVAATEDTNNVLSTTSFAVFRFCPSATCMSSQNSDSTWTCDDGDNYCLEARTTAKRNNWTYEQFMAYKKWQKMYGSQYEWEQKRANIASSTCDDTQENCELYYTGNYRSFRDYYEPQEVQGARGNGCQRNYGEYLLKLEDYLSLMLSWHEDRLETYVDYCQQCMMAAYDNWLQYAGDFNNQYNYNQNGNYANYDSNYDAYVQQQQEANDGDRRMRALKEEVVSKVTFEQFSDDEYMRKLYNNQNNYYQTVDGQSVNEQWEQMKIMFYEGCPEYDTCAEYQNVPGFDETYSQYFTCTQVQRNNNNVAYLAPHCSDDGFTVTLGVFSDEYCADYIGYGVDVNNYVDFSYAADPYDPLRSFYNSANGPVLDQLQWSNEHNVCIDCDLGSLLYAGEIESNNGQQAYYNNYNNQNNENKANYQYKRTGEVTDICQTLYQYAARCDKHFRSYSSRTAQSKYQNLMAMEDLSCDFIESITIDNYNENGGIALEYDGNYRRESASGLASSDNMYIQNAGKAIARVTPMQIFGMLASIAACCCLAAWSLSLNKSLAKGAPWRPRRGLNSGAQPQEVARADSGIVMGRSQSHASYYMS</sequence>
<gene>
    <name evidence="3" type="ORF">THAOC_04538</name>
</gene>
<feature type="transmembrane region" description="Helical" evidence="2">
    <location>
        <begin position="588"/>
        <end position="609"/>
    </location>
</feature>
<keyword evidence="2" id="KW-0812">Transmembrane</keyword>
<dbReference type="OrthoDB" id="43720at2759"/>
<keyword evidence="2" id="KW-0472">Membrane</keyword>
<accession>K0T4Y8</accession>
<evidence type="ECO:0000313" key="3">
    <source>
        <dbReference type="EMBL" id="EJK73818.1"/>
    </source>
</evidence>
<evidence type="ECO:0000256" key="1">
    <source>
        <dbReference type="SAM" id="MobiDB-lite"/>
    </source>
</evidence>
<name>K0T4Y8_THAOC</name>
<keyword evidence="4" id="KW-1185">Reference proteome</keyword>
<protein>
    <submittedName>
        <fullName evidence="3">Uncharacterized protein</fullName>
    </submittedName>
</protein>
<reference evidence="3 4" key="1">
    <citation type="journal article" date="2012" name="Genome Biol.">
        <title>Genome and low-iron response of an oceanic diatom adapted to chronic iron limitation.</title>
        <authorList>
            <person name="Lommer M."/>
            <person name="Specht M."/>
            <person name="Roy A.S."/>
            <person name="Kraemer L."/>
            <person name="Andreson R."/>
            <person name="Gutowska M.A."/>
            <person name="Wolf J."/>
            <person name="Bergner S.V."/>
            <person name="Schilhabel M.B."/>
            <person name="Klostermeier U.C."/>
            <person name="Beiko R.G."/>
            <person name="Rosenstiel P."/>
            <person name="Hippler M."/>
            <person name="Laroche J."/>
        </authorList>
    </citation>
    <scope>NUCLEOTIDE SEQUENCE [LARGE SCALE GENOMIC DNA]</scope>
    <source>
        <strain evidence="3 4">CCMP1005</strain>
    </source>
</reference>
<dbReference type="AlphaFoldDB" id="K0T4Y8"/>
<proteinExistence type="predicted"/>
<feature type="region of interest" description="Disordered" evidence="1">
    <location>
        <begin position="620"/>
        <end position="639"/>
    </location>
</feature>
<evidence type="ECO:0000256" key="2">
    <source>
        <dbReference type="SAM" id="Phobius"/>
    </source>
</evidence>
<dbReference type="Proteomes" id="UP000266841">
    <property type="component" value="Unassembled WGS sequence"/>
</dbReference>